<protein>
    <submittedName>
        <fullName evidence="1">Uncharacterized protein</fullName>
    </submittedName>
</protein>
<dbReference type="AlphaFoldDB" id="A0A0V1GDV7"/>
<organism evidence="1 2">
    <name type="scientific">Trichinella zimbabwensis</name>
    <dbReference type="NCBI Taxonomy" id="268475"/>
    <lineage>
        <taxon>Eukaryota</taxon>
        <taxon>Metazoa</taxon>
        <taxon>Ecdysozoa</taxon>
        <taxon>Nematoda</taxon>
        <taxon>Enoplea</taxon>
        <taxon>Dorylaimia</taxon>
        <taxon>Trichinellida</taxon>
        <taxon>Trichinellidae</taxon>
        <taxon>Trichinella</taxon>
    </lineage>
</organism>
<name>A0A0V1GDV7_9BILA</name>
<dbReference type="EMBL" id="JYDP01003329">
    <property type="protein sequence ID" value="KRY95891.1"/>
    <property type="molecule type" value="Genomic_DNA"/>
</dbReference>
<keyword evidence="2" id="KW-1185">Reference proteome</keyword>
<evidence type="ECO:0000313" key="2">
    <source>
        <dbReference type="Proteomes" id="UP000055024"/>
    </source>
</evidence>
<reference evidence="1 2" key="1">
    <citation type="submission" date="2015-01" db="EMBL/GenBank/DDBJ databases">
        <title>Evolution of Trichinella species and genotypes.</title>
        <authorList>
            <person name="Korhonen P.K."/>
            <person name="Edoardo P."/>
            <person name="Giuseppe L.R."/>
            <person name="Gasser R.B."/>
        </authorList>
    </citation>
    <scope>NUCLEOTIDE SEQUENCE [LARGE SCALE GENOMIC DNA]</scope>
    <source>
        <strain evidence="1">ISS1029</strain>
    </source>
</reference>
<comment type="caution">
    <text evidence="1">The sequence shown here is derived from an EMBL/GenBank/DDBJ whole genome shotgun (WGS) entry which is preliminary data.</text>
</comment>
<evidence type="ECO:0000313" key="1">
    <source>
        <dbReference type="EMBL" id="KRY95891.1"/>
    </source>
</evidence>
<dbReference type="Proteomes" id="UP000055024">
    <property type="component" value="Unassembled WGS sequence"/>
</dbReference>
<sequence length="34" mass="4058">MKPSDLYFVWVHKSVNHPPVQYEQPDVSTARSWK</sequence>
<proteinExistence type="predicted"/>
<gene>
    <name evidence="1" type="ORF">T11_16376</name>
</gene>
<accession>A0A0V1GDV7</accession>